<accession>J9FZA0</accession>
<dbReference type="EMBL" id="AMCI01007410">
    <property type="protein sequence ID" value="EJW92659.1"/>
    <property type="molecule type" value="Genomic_DNA"/>
</dbReference>
<proteinExistence type="predicted"/>
<dbReference type="AlphaFoldDB" id="J9FZA0"/>
<evidence type="ECO:0000313" key="1">
    <source>
        <dbReference type="EMBL" id="EJW92659.1"/>
    </source>
</evidence>
<organism evidence="1">
    <name type="scientific">gut metagenome</name>
    <dbReference type="NCBI Taxonomy" id="749906"/>
    <lineage>
        <taxon>unclassified sequences</taxon>
        <taxon>metagenomes</taxon>
        <taxon>organismal metagenomes</taxon>
    </lineage>
</organism>
<gene>
    <name evidence="1" type="ORF">EVA_19233</name>
</gene>
<comment type="caution">
    <text evidence="1">The sequence shown here is derived from an EMBL/GenBank/DDBJ whole genome shotgun (WGS) entry which is preliminary data.</text>
</comment>
<sequence>MILYVRQPSLLCRTSVIRRCLHLDRLSGLSLLLYLPVWRERQMSCLTV</sequence>
<name>J9FZA0_9ZZZZ</name>
<protein>
    <submittedName>
        <fullName evidence="1">Uncharacterized protein</fullName>
    </submittedName>
</protein>
<reference evidence="1" key="1">
    <citation type="journal article" date="2012" name="PLoS ONE">
        <title>Gene sets for utilization of primary and secondary nutrition supplies in the distal gut of endangered iberian lynx.</title>
        <authorList>
            <person name="Alcaide M."/>
            <person name="Messina E."/>
            <person name="Richter M."/>
            <person name="Bargiela R."/>
            <person name="Peplies J."/>
            <person name="Huws S.A."/>
            <person name="Newbold C.J."/>
            <person name="Golyshin P.N."/>
            <person name="Simon M.A."/>
            <person name="Lopez G."/>
            <person name="Yakimov M.M."/>
            <person name="Ferrer M."/>
        </authorList>
    </citation>
    <scope>NUCLEOTIDE SEQUENCE</scope>
</reference>